<dbReference type="Pfam" id="PF00476">
    <property type="entry name" value="DNA_pol_A"/>
    <property type="match status" value="1"/>
</dbReference>
<evidence type="ECO:0000313" key="3">
    <source>
        <dbReference type="EMBL" id="MDO6422968.1"/>
    </source>
</evidence>
<accession>A0AAW7X8Z6</accession>
<dbReference type="InterPro" id="IPR043502">
    <property type="entry name" value="DNA/RNA_pol_sf"/>
</dbReference>
<sequence>MSKKGMVYLTYQKDFSEKGNDRYFIYDGGSFSEVSSNQVVSLECFIVTHDFWLIASSLYRLHEALPKNIIDVVLYSKIVAGKKSAGGDVQSWDISKTVKPLYKEATDFDAYVDMYYRRKDLEPNTYMLFSHKLAEYFEVLSCLASRSGELNRFYSLELPIYYELTLASCRGIRVDNDTVRKHKESLQLDFYRKLKAFAEKHCVLYEIPSEGEVRDKLADLGYHVNDYSLKFLLDFMPSKDGYTDDLRDLQKTNKSFRIFNSISACSSRLSPVVESHWTSTSRIYHRSPNLQNISKKYRGIFIPDSGMSLCYVDYDQFEVGIMAALSKDPQMLNVFQNSDAYKSFSIKVFGDDAQRKKSKILFLSYTYGMSLQNIIRSVKEAGGDEREAHKYFKGFSVFECWREGVWGEFLKEGRIPTINGNYLNRVGEAELSDKEKRASVNHVIQGSATYIFKTALLALSKIEGVQILIPMHDAVLFQHNEKVDPSVAVSLFESVMTEELKGVVKGKASIEEFFLG</sequence>
<evidence type="ECO:0000313" key="4">
    <source>
        <dbReference type="Proteomes" id="UP001169760"/>
    </source>
</evidence>
<evidence type="ECO:0000259" key="2">
    <source>
        <dbReference type="SMART" id="SM00482"/>
    </source>
</evidence>
<dbReference type="AlphaFoldDB" id="A0AAW7X8Z6"/>
<dbReference type="GO" id="GO:0003677">
    <property type="term" value="F:DNA binding"/>
    <property type="evidence" value="ECO:0007669"/>
    <property type="project" value="InterPro"/>
</dbReference>
<dbReference type="EMBL" id="JAUOPB010000007">
    <property type="protein sequence ID" value="MDO6422968.1"/>
    <property type="molecule type" value="Genomic_DNA"/>
</dbReference>
<dbReference type="InterPro" id="IPR001098">
    <property type="entry name" value="DNA-dir_DNA_pol_A_palm_dom"/>
</dbReference>
<organism evidence="3 4">
    <name type="scientific">Saccharophagus degradans</name>
    <dbReference type="NCBI Taxonomy" id="86304"/>
    <lineage>
        <taxon>Bacteria</taxon>
        <taxon>Pseudomonadati</taxon>
        <taxon>Pseudomonadota</taxon>
        <taxon>Gammaproteobacteria</taxon>
        <taxon>Cellvibrionales</taxon>
        <taxon>Cellvibrionaceae</taxon>
        <taxon>Saccharophagus</taxon>
    </lineage>
</organism>
<protein>
    <submittedName>
        <fullName evidence="3">DNA polymerase</fullName>
    </submittedName>
</protein>
<reference evidence="3" key="1">
    <citation type="submission" date="2023-07" db="EMBL/GenBank/DDBJ databases">
        <title>Genome content predicts the carbon catabolic preferences of heterotrophic bacteria.</title>
        <authorList>
            <person name="Gralka M."/>
        </authorList>
    </citation>
    <scope>NUCLEOTIDE SEQUENCE</scope>
    <source>
        <strain evidence="3">I3M17_2</strain>
    </source>
</reference>
<dbReference type="Proteomes" id="UP001169760">
    <property type="component" value="Unassembled WGS sequence"/>
</dbReference>
<comment type="caution">
    <text evidence="3">The sequence shown here is derived from an EMBL/GenBank/DDBJ whole genome shotgun (WGS) entry which is preliminary data.</text>
</comment>
<dbReference type="GO" id="GO:0006302">
    <property type="term" value="P:double-strand break repair"/>
    <property type="evidence" value="ECO:0007669"/>
    <property type="project" value="TreeGrafter"/>
</dbReference>
<dbReference type="InterPro" id="IPR002298">
    <property type="entry name" value="DNA_polymerase_A"/>
</dbReference>
<dbReference type="PANTHER" id="PTHR10133">
    <property type="entry name" value="DNA POLYMERASE I"/>
    <property type="match status" value="1"/>
</dbReference>
<dbReference type="Gene3D" id="1.10.150.20">
    <property type="entry name" value="5' to 3' exonuclease, C-terminal subdomain"/>
    <property type="match status" value="1"/>
</dbReference>
<feature type="domain" description="DNA-directed DNA polymerase family A palm" evidence="2">
    <location>
        <begin position="294"/>
        <end position="483"/>
    </location>
</feature>
<gene>
    <name evidence="3" type="ORF">Q4521_10825</name>
</gene>
<dbReference type="GO" id="GO:0003887">
    <property type="term" value="F:DNA-directed DNA polymerase activity"/>
    <property type="evidence" value="ECO:0007669"/>
    <property type="project" value="InterPro"/>
</dbReference>
<comment type="subunit">
    <text evidence="1">Single-chain monomer with multiple functions.</text>
</comment>
<dbReference type="RefSeq" id="WP_303492792.1">
    <property type="nucleotide sequence ID" value="NZ_JAUOPB010000007.1"/>
</dbReference>
<dbReference type="Gene3D" id="3.30.70.370">
    <property type="match status" value="1"/>
</dbReference>
<proteinExistence type="predicted"/>
<dbReference type="SMART" id="SM00482">
    <property type="entry name" value="POLAc"/>
    <property type="match status" value="1"/>
</dbReference>
<dbReference type="GO" id="GO:0006261">
    <property type="term" value="P:DNA-templated DNA replication"/>
    <property type="evidence" value="ECO:0007669"/>
    <property type="project" value="InterPro"/>
</dbReference>
<dbReference type="PANTHER" id="PTHR10133:SF62">
    <property type="entry name" value="DNA POLYMERASE THETA"/>
    <property type="match status" value="1"/>
</dbReference>
<dbReference type="SUPFAM" id="SSF56672">
    <property type="entry name" value="DNA/RNA polymerases"/>
    <property type="match status" value="1"/>
</dbReference>
<name>A0AAW7X8Z6_9GAMM</name>
<evidence type="ECO:0000256" key="1">
    <source>
        <dbReference type="ARBA" id="ARBA00011541"/>
    </source>
</evidence>